<reference evidence="1" key="1">
    <citation type="submission" date="2020-08" db="EMBL/GenBank/DDBJ databases">
        <title>Genome public.</title>
        <authorList>
            <person name="Liu C."/>
            <person name="Sun Q."/>
        </authorList>
    </citation>
    <scope>NUCLEOTIDE SEQUENCE</scope>
    <source>
        <strain evidence="1">NSJ-32</strain>
    </source>
</reference>
<name>A0A926DWT4_9FIRM</name>
<organism evidence="1 2">
    <name type="scientific">Bianquea renquensis</name>
    <dbReference type="NCBI Taxonomy" id="2763661"/>
    <lineage>
        <taxon>Bacteria</taxon>
        <taxon>Bacillati</taxon>
        <taxon>Bacillota</taxon>
        <taxon>Clostridia</taxon>
        <taxon>Eubacteriales</taxon>
        <taxon>Bianqueaceae</taxon>
        <taxon>Bianquea</taxon>
    </lineage>
</organism>
<dbReference type="EMBL" id="JACRSQ010000034">
    <property type="protein sequence ID" value="MBC8544874.1"/>
    <property type="molecule type" value="Genomic_DNA"/>
</dbReference>
<gene>
    <name evidence="1" type="ORF">H8730_15100</name>
</gene>
<comment type="caution">
    <text evidence="1">The sequence shown here is derived from an EMBL/GenBank/DDBJ whole genome shotgun (WGS) entry which is preliminary data.</text>
</comment>
<dbReference type="RefSeq" id="WP_249290098.1">
    <property type="nucleotide sequence ID" value="NZ_JACRSQ010000034.1"/>
</dbReference>
<sequence length="51" mass="5909">MAEERNRLDNGYLATCPSRKKLRLPDQLDLYMEDGVVYHVRSFFCGEKADG</sequence>
<evidence type="ECO:0000313" key="2">
    <source>
        <dbReference type="Proteomes" id="UP000657006"/>
    </source>
</evidence>
<dbReference type="AlphaFoldDB" id="A0A926DWT4"/>
<keyword evidence="2" id="KW-1185">Reference proteome</keyword>
<accession>A0A926DWT4</accession>
<protein>
    <submittedName>
        <fullName evidence="1">Uncharacterized protein</fullName>
    </submittedName>
</protein>
<proteinExistence type="predicted"/>
<evidence type="ECO:0000313" key="1">
    <source>
        <dbReference type="EMBL" id="MBC8544874.1"/>
    </source>
</evidence>
<dbReference type="Proteomes" id="UP000657006">
    <property type="component" value="Unassembled WGS sequence"/>
</dbReference>